<sequence length="209" mass="24107">MNQKPVKGEYLEVLLRAHQTVFSTKDVVLLWGEDNGKIIASRLHAYAQAGKLVRMRRGFYAKDNAYDRLELATRIYTPAYISFETVLTRSGINFQHYDTIFVASYVTRDIEVQGQKISYVRMKDYVLSNTAGIEHSGAYSIATKERAVLDRIYISKEYHFDNLGSVSRDAIFEILPIYHNKKMKKTVQEYFQQYSAEDEYVSGGKKTNV</sequence>
<proteinExistence type="predicted"/>
<protein>
    <recommendedName>
        <fullName evidence="3">AbiEi antitoxin C-terminal domain-containing protein</fullName>
    </recommendedName>
</protein>
<reference evidence="1 2" key="1">
    <citation type="journal article" date="2016" name="Nat. Commun.">
        <title>Thousands of microbial genomes shed light on interconnected biogeochemical processes in an aquifer system.</title>
        <authorList>
            <person name="Anantharaman K."/>
            <person name="Brown C.T."/>
            <person name="Hug L.A."/>
            <person name="Sharon I."/>
            <person name="Castelle C.J."/>
            <person name="Probst A.J."/>
            <person name="Thomas B.C."/>
            <person name="Singh A."/>
            <person name="Wilkins M.J."/>
            <person name="Karaoz U."/>
            <person name="Brodie E.L."/>
            <person name="Williams K.H."/>
            <person name="Hubbard S.S."/>
            <person name="Banfield J.F."/>
        </authorList>
    </citation>
    <scope>NUCLEOTIDE SEQUENCE [LARGE SCALE GENOMIC DNA]</scope>
</reference>
<comment type="caution">
    <text evidence="1">The sequence shown here is derived from an EMBL/GenBank/DDBJ whole genome shotgun (WGS) entry which is preliminary data.</text>
</comment>
<accession>A0A1G2BC90</accession>
<name>A0A1G2BC90_9BACT</name>
<dbReference type="AlphaFoldDB" id="A0A1G2BC90"/>
<evidence type="ECO:0008006" key="3">
    <source>
        <dbReference type="Google" id="ProtNLM"/>
    </source>
</evidence>
<dbReference type="Proteomes" id="UP000176420">
    <property type="component" value="Unassembled WGS sequence"/>
</dbReference>
<organism evidence="1 2">
    <name type="scientific">Candidatus Kerfeldbacteria bacterium RIFOXYB2_FULL_38_14</name>
    <dbReference type="NCBI Taxonomy" id="1798547"/>
    <lineage>
        <taxon>Bacteria</taxon>
        <taxon>Candidatus Kerfeldiibacteriota</taxon>
    </lineage>
</organism>
<evidence type="ECO:0000313" key="1">
    <source>
        <dbReference type="EMBL" id="OGY86752.1"/>
    </source>
</evidence>
<evidence type="ECO:0000313" key="2">
    <source>
        <dbReference type="Proteomes" id="UP000176420"/>
    </source>
</evidence>
<gene>
    <name evidence="1" type="ORF">A2319_00850</name>
</gene>
<dbReference type="EMBL" id="MHKI01000016">
    <property type="protein sequence ID" value="OGY86752.1"/>
    <property type="molecule type" value="Genomic_DNA"/>
</dbReference>